<evidence type="ECO:0000313" key="4">
    <source>
        <dbReference type="EMBL" id="QNO47462.1"/>
    </source>
</evidence>
<name>A0A7G9YHH8_9EURY</name>
<accession>A0A7G9YHH8</accession>
<dbReference type="EMBL" id="MT631263">
    <property type="protein sequence ID" value="QNO47462.1"/>
    <property type="molecule type" value="Genomic_DNA"/>
</dbReference>
<evidence type="ECO:0000256" key="1">
    <source>
        <dbReference type="ARBA" id="ARBA00022729"/>
    </source>
</evidence>
<feature type="compositionally biased region" description="Low complexity" evidence="2">
    <location>
        <begin position="35"/>
        <end position="44"/>
    </location>
</feature>
<keyword evidence="1" id="KW-0732">Signal</keyword>
<evidence type="ECO:0000259" key="3">
    <source>
        <dbReference type="Pfam" id="PF11611"/>
    </source>
</evidence>
<sequence>MNMRIRTGLTIIFVIALAVFFAGCVDEGEEPANVEATTPTPGVTPEEESATTPVPESMAEDIPVADLNVELGRAAKTSKISVKVISTTKTDHYDYYSDTLKQTTTEEASPGKVFVIAEVLIKKVGGEEVYAGSSKFSMIDSEGVRYDPEPSDQGDDKLVEFEETHLNQKMRGSVLFMVPEDAEGLKLWYDFGDLSMEIESASWDV</sequence>
<reference evidence="4" key="1">
    <citation type="submission" date="2020-06" db="EMBL/GenBank/DDBJ databases">
        <title>Unique genomic features of the anaerobic methanotrophic archaea.</title>
        <authorList>
            <person name="Chadwick G.L."/>
            <person name="Skennerton C.T."/>
            <person name="Laso-Perez R."/>
            <person name="Leu A.O."/>
            <person name="Speth D.R."/>
            <person name="Yu H."/>
            <person name="Morgan-Lang C."/>
            <person name="Hatzenpichler R."/>
            <person name="Goudeau D."/>
            <person name="Malmstrom R."/>
            <person name="Brazelton W.J."/>
            <person name="Woyke T."/>
            <person name="Hallam S.J."/>
            <person name="Tyson G.W."/>
            <person name="Wegener G."/>
            <person name="Boetius A."/>
            <person name="Orphan V."/>
        </authorList>
    </citation>
    <scope>NUCLEOTIDE SEQUENCE</scope>
</reference>
<dbReference type="Pfam" id="PF11611">
    <property type="entry name" value="DUF4352"/>
    <property type="match status" value="1"/>
</dbReference>
<dbReference type="InterPro" id="IPR029050">
    <property type="entry name" value="Immunoprotect_excell_Ig-like"/>
</dbReference>
<evidence type="ECO:0000256" key="2">
    <source>
        <dbReference type="SAM" id="MobiDB-lite"/>
    </source>
</evidence>
<dbReference type="AlphaFoldDB" id="A0A7G9YHH8"/>
<proteinExistence type="predicted"/>
<dbReference type="Gene3D" id="2.60.40.1240">
    <property type="match status" value="1"/>
</dbReference>
<dbReference type="PROSITE" id="PS51257">
    <property type="entry name" value="PROKAR_LIPOPROTEIN"/>
    <property type="match status" value="1"/>
</dbReference>
<dbReference type="InterPro" id="IPR029051">
    <property type="entry name" value="DUF4352"/>
</dbReference>
<feature type="region of interest" description="Disordered" evidence="2">
    <location>
        <begin position="31"/>
        <end position="56"/>
    </location>
</feature>
<gene>
    <name evidence="4" type="ORF">IILFPGFB_00035</name>
</gene>
<organism evidence="4">
    <name type="scientific">Candidatus Methanogaster sp. ANME-2c ERB4</name>
    <dbReference type="NCBI Taxonomy" id="2759911"/>
    <lineage>
        <taxon>Archaea</taxon>
        <taxon>Methanobacteriati</taxon>
        <taxon>Methanobacteriota</taxon>
        <taxon>Stenosarchaea group</taxon>
        <taxon>Methanomicrobia</taxon>
        <taxon>Methanosarcinales</taxon>
        <taxon>ANME-2 cluster</taxon>
        <taxon>Candidatus Methanogasteraceae</taxon>
        <taxon>Candidatus Methanogaster</taxon>
    </lineage>
</organism>
<protein>
    <recommendedName>
        <fullName evidence="3">DUF4352 domain-containing protein</fullName>
    </recommendedName>
</protein>
<feature type="domain" description="DUF4352" evidence="3">
    <location>
        <begin position="70"/>
        <end position="190"/>
    </location>
</feature>